<feature type="disulfide bond" evidence="21">
    <location>
        <begin position="145"/>
        <end position="160"/>
    </location>
</feature>
<keyword evidence="13" id="KW-0391">Immunity</keyword>
<dbReference type="Gene3D" id="2.20.100.10">
    <property type="entry name" value="Thrombospondin type-1 (TSP1) repeat"/>
    <property type="match status" value="1"/>
</dbReference>
<dbReference type="SUPFAM" id="SSF82895">
    <property type="entry name" value="TSP-1 type 1 repeat"/>
    <property type="match status" value="2"/>
</dbReference>
<dbReference type="AlphaFoldDB" id="A0A096LRM3"/>
<dbReference type="GO" id="GO:0006958">
    <property type="term" value="P:complement activation, classical pathway"/>
    <property type="evidence" value="ECO:0007669"/>
    <property type="project" value="UniProtKB-KW"/>
</dbReference>
<dbReference type="EMBL" id="AYCK01006027">
    <property type="status" value="NOT_ANNOTATED_CDS"/>
    <property type="molecule type" value="Genomic_DNA"/>
</dbReference>
<keyword evidence="9" id="KW-0812">Transmembrane</keyword>
<dbReference type="PRINTS" id="PR01705">
    <property type="entry name" value="TSP1REPEAT"/>
</dbReference>
<keyword evidence="22" id="KW-0175">Coiled coil</keyword>
<dbReference type="PROSITE" id="PS01209">
    <property type="entry name" value="LDLRA_1"/>
    <property type="match status" value="1"/>
</dbReference>
<evidence type="ECO:0000259" key="23">
    <source>
        <dbReference type="PROSITE" id="PS51412"/>
    </source>
</evidence>
<dbReference type="GO" id="GO:0006957">
    <property type="term" value="P:complement activation, alternative pathway"/>
    <property type="evidence" value="ECO:0007669"/>
    <property type="project" value="UniProtKB-KW"/>
</dbReference>
<evidence type="ECO:0000313" key="25">
    <source>
        <dbReference type="Proteomes" id="UP000028760"/>
    </source>
</evidence>
<evidence type="ECO:0000256" key="22">
    <source>
        <dbReference type="SAM" id="Coils"/>
    </source>
</evidence>
<dbReference type="Gene3D" id="2.10.25.10">
    <property type="entry name" value="Laminin"/>
    <property type="match status" value="1"/>
</dbReference>
<keyword evidence="14" id="KW-0180">Complement pathway</keyword>
<dbReference type="Gene3D" id="4.10.400.10">
    <property type="entry name" value="Low-density Lipoprotein Receptor"/>
    <property type="match status" value="1"/>
</dbReference>
<evidence type="ECO:0000256" key="3">
    <source>
        <dbReference type="ARBA" id="ARBA00009214"/>
    </source>
</evidence>
<keyword evidence="16" id="KW-0472">Membrane</keyword>
<dbReference type="OMA" id="CQPGVTI"/>
<feature type="coiled-coil region" evidence="22">
    <location>
        <begin position="500"/>
        <end position="527"/>
    </location>
</feature>
<evidence type="ECO:0000256" key="14">
    <source>
        <dbReference type="ARBA" id="ARBA00022875"/>
    </source>
</evidence>
<dbReference type="PANTHER" id="PTHR45742">
    <property type="entry name" value="COMPLEMENT COMPONENT C6"/>
    <property type="match status" value="1"/>
</dbReference>
<dbReference type="PROSITE" id="PS50068">
    <property type="entry name" value="LDLRA_2"/>
    <property type="match status" value="1"/>
</dbReference>
<dbReference type="PROSITE" id="PS01186">
    <property type="entry name" value="EGF_2"/>
    <property type="match status" value="1"/>
</dbReference>
<evidence type="ECO:0000256" key="2">
    <source>
        <dbReference type="ARBA" id="ARBA00004613"/>
    </source>
</evidence>
<keyword evidence="6" id="KW-0245">EGF-like domain</keyword>
<dbReference type="InterPro" id="IPR002172">
    <property type="entry name" value="LDrepeatLR_classA_rpt"/>
</dbReference>
<keyword evidence="18" id="KW-0179">Complement alternate pathway</keyword>
<keyword evidence="20" id="KW-1053">Target membrane</keyword>
<evidence type="ECO:0000313" key="24">
    <source>
        <dbReference type="Ensembl" id="ENSPFOP00000021814.1"/>
    </source>
</evidence>
<keyword evidence="11" id="KW-0677">Repeat</keyword>
<dbReference type="SMART" id="SM00209">
    <property type="entry name" value="TSP1"/>
    <property type="match status" value="2"/>
</dbReference>
<keyword evidence="10" id="KW-0732">Signal</keyword>
<name>A0A096LRM3_POEFO</name>
<dbReference type="PRINTS" id="PR00764">
    <property type="entry name" value="COMPLEMENTC9"/>
</dbReference>
<reference evidence="25" key="1">
    <citation type="submission" date="2013-10" db="EMBL/GenBank/DDBJ databases">
        <authorList>
            <person name="Schartl M."/>
            <person name="Warren W."/>
        </authorList>
    </citation>
    <scope>NUCLEOTIDE SEQUENCE [LARGE SCALE GENOMIC DNA]</scope>
    <source>
        <strain evidence="25">female</strain>
    </source>
</reference>
<dbReference type="InterPro" id="IPR000884">
    <property type="entry name" value="TSP1_rpt"/>
</dbReference>
<dbReference type="InterPro" id="IPR000742">
    <property type="entry name" value="EGF"/>
</dbReference>
<sequence>LLKFQSSSLIIFKMGTFNHVVVALCALYLFINPTVNATRKPWTTSQTRCNAMMLRRIRAANSPAPIDCRVGRWSSWTRCDSCTDKTLRFRHLEKPAQFGGTDCVGTLWDRLACPTATTQCMVKDYCGESFTCKETGRCISQSLRCNGEPDCDDFSDEDECDRITQREDKCSTLIPIPGAERGTQGYNLLTGDFMDQVLDPKYFGGKCEYVYNGEWSKLMYDAFCESLQYNEDEKNYRKPYNYHTYSFVAEATSKGSDEYFEDMQRLLEARQSMSSSNFGVSVGIAFVDIGVNKNAESEFLNNITKYQSQDFSFIRVWSKVQTAHFKMRSNQLMLHEDFYIALMELPEQYDFGVYSRFLNTFGTHYVTEGTMGGSLEYVAVLNKTAMAKSNIDAKRFQSCFGTSLGISYSFSEEAALGIKVKTSSCETNKEDFKANSSESAVVEDIIKLVKGGITETGSGLLVIRDQDTYRKWGASLKYNPALTDFEILPIFEAVRLSTAADHAGARIDNLERAIEEYLREFDTCRCAPCRHNGIPVRSGTSCSCICKPGFRGVACEETLRRDARTDGSWSCWGSWSSCSSGTKSRTRICNNPSPEGGGAPCLGSANQNRRC</sequence>
<protein>
    <submittedName>
        <fullName evidence="24">Complement C8 alpha chain</fullName>
    </submittedName>
</protein>
<keyword evidence="4" id="KW-1134">Transmembrane beta strand</keyword>
<evidence type="ECO:0000256" key="9">
    <source>
        <dbReference type="ARBA" id="ARBA00022692"/>
    </source>
</evidence>
<dbReference type="PROSITE" id="PS00022">
    <property type="entry name" value="EGF_1"/>
    <property type="match status" value="1"/>
</dbReference>
<keyword evidence="5" id="KW-0964">Secreted</keyword>
<evidence type="ECO:0000256" key="16">
    <source>
        <dbReference type="ARBA" id="ARBA00023136"/>
    </source>
</evidence>
<feature type="domain" description="MACPF" evidence="23">
    <location>
        <begin position="166"/>
        <end position="525"/>
    </location>
</feature>
<evidence type="ECO:0000256" key="13">
    <source>
        <dbReference type="ARBA" id="ARBA00022859"/>
    </source>
</evidence>
<evidence type="ECO:0000256" key="5">
    <source>
        <dbReference type="ARBA" id="ARBA00022525"/>
    </source>
</evidence>
<dbReference type="InterPro" id="IPR036383">
    <property type="entry name" value="TSP1_rpt_sf"/>
</dbReference>
<evidence type="ECO:0000256" key="10">
    <source>
        <dbReference type="ARBA" id="ARBA00022729"/>
    </source>
</evidence>
<dbReference type="InterPro" id="IPR036055">
    <property type="entry name" value="LDL_receptor-like_sf"/>
</dbReference>
<evidence type="ECO:0000256" key="6">
    <source>
        <dbReference type="ARBA" id="ARBA00022536"/>
    </source>
</evidence>
<evidence type="ECO:0000256" key="1">
    <source>
        <dbReference type="ARBA" id="ARBA00004276"/>
    </source>
</evidence>
<keyword evidence="17 21" id="KW-1015">Disulfide bond</keyword>
<evidence type="ECO:0000256" key="4">
    <source>
        <dbReference type="ARBA" id="ARBA00022452"/>
    </source>
</evidence>
<dbReference type="SUPFAM" id="SSF57196">
    <property type="entry name" value="EGF/Laminin"/>
    <property type="match status" value="1"/>
</dbReference>
<dbReference type="Pfam" id="PF21195">
    <property type="entry name" value="EGF_C8A_B_C6"/>
    <property type="match status" value="1"/>
</dbReference>
<dbReference type="InterPro" id="IPR023415">
    <property type="entry name" value="LDLR_class-A_CS"/>
</dbReference>
<comment type="similarity">
    <text evidence="3">Belongs to the complement C6/C7/C8/C9 family.</text>
</comment>
<dbReference type="Pfam" id="PF01823">
    <property type="entry name" value="MACPF"/>
    <property type="match status" value="1"/>
</dbReference>
<evidence type="ECO:0000256" key="18">
    <source>
        <dbReference type="ARBA" id="ARBA00023162"/>
    </source>
</evidence>
<keyword evidence="8" id="KW-0399">Innate immunity</keyword>
<comment type="subcellular location">
    <subcellularLocation>
        <location evidence="2">Secreted</location>
    </subcellularLocation>
    <subcellularLocation>
        <location evidence="1">Target cell membrane</location>
        <topology evidence="1">Multi-pass membrane protein</topology>
    </subcellularLocation>
</comment>
<dbReference type="GO" id="GO:0031640">
    <property type="term" value="P:killing of cells of another organism"/>
    <property type="evidence" value="ECO:0007669"/>
    <property type="project" value="UniProtKB-KW"/>
</dbReference>
<dbReference type="InterPro" id="IPR020863">
    <property type="entry name" value="MACPF_CS"/>
</dbReference>
<dbReference type="InterPro" id="IPR001862">
    <property type="entry name" value="MAC_perforin"/>
</dbReference>
<keyword evidence="15" id="KW-0473">Membrane attack complex</keyword>
<dbReference type="SUPFAM" id="SSF57424">
    <property type="entry name" value="LDL receptor-like module"/>
    <property type="match status" value="1"/>
</dbReference>
<dbReference type="PROSITE" id="PS50092">
    <property type="entry name" value="TSP1"/>
    <property type="match status" value="2"/>
</dbReference>
<dbReference type="GeneTree" id="ENSGT00940000160126"/>
<accession>A0A096LRM3</accession>
<dbReference type="SMART" id="SM00457">
    <property type="entry name" value="MACPF"/>
    <property type="match status" value="1"/>
</dbReference>
<dbReference type="Proteomes" id="UP000028760">
    <property type="component" value="Unassembled WGS sequence"/>
</dbReference>
<dbReference type="SMART" id="SM00192">
    <property type="entry name" value="LDLa"/>
    <property type="match status" value="1"/>
</dbReference>
<dbReference type="GO" id="GO:0005579">
    <property type="term" value="C:membrane attack complex"/>
    <property type="evidence" value="ECO:0007669"/>
    <property type="project" value="UniProtKB-KW"/>
</dbReference>
<dbReference type="PANTHER" id="PTHR45742:SF1">
    <property type="entry name" value="COMPLEMENT COMPONENT C8 ALPHA CHAIN"/>
    <property type="match status" value="1"/>
</dbReference>
<evidence type="ECO:0000256" key="12">
    <source>
        <dbReference type="ARBA" id="ARBA00022852"/>
    </source>
</evidence>
<evidence type="ECO:0000256" key="21">
    <source>
        <dbReference type="PROSITE-ProRule" id="PRU00124"/>
    </source>
</evidence>
<dbReference type="Ensembl" id="ENSPFOT00000028670.1">
    <property type="protein sequence ID" value="ENSPFOP00000021814.1"/>
    <property type="gene ID" value="ENSPFOG00000011892.2"/>
</dbReference>
<dbReference type="InterPro" id="IPR048831">
    <property type="entry name" value="C8A_B_C6_EGF-like"/>
</dbReference>
<keyword evidence="12" id="KW-0204">Cytolysis</keyword>
<evidence type="ECO:0000256" key="8">
    <source>
        <dbReference type="ARBA" id="ARBA00022588"/>
    </source>
</evidence>
<proteinExistence type="inferred from homology"/>
<reference evidence="24" key="2">
    <citation type="submission" date="2025-08" db="UniProtKB">
        <authorList>
            <consortium name="Ensembl"/>
        </authorList>
    </citation>
    <scope>IDENTIFICATION</scope>
</reference>
<organism evidence="24 25">
    <name type="scientific">Poecilia formosa</name>
    <name type="common">Amazon molly</name>
    <name type="synonym">Limia formosa</name>
    <dbReference type="NCBI Taxonomy" id="48698"/>
    <lineage>
        <taxon>Eukaryota</taxon>
        <taxon>Metazoa</taxon>
        <taxon>Chordata</taxon>
        <taxon>Craniata</taxon>
        <taxon>Vertebrata</taxon>
        <taxon>Euteleostomi</taxon>
        <taxon>Actinopterygii</taxon>
        <taxon>Neopterygii</taxon>
        <taxon>Teleostei</taxon>
        <taxon>Neoteleostei</taxon>
        <taxon>Acanthomorphata</taxon>
        <taxon>Ovalentaria</taxon>
        <taxon>Atherinomorphae</taxon>
        <taxon>Cyprinodontiformes</taxon>
        <taxon>Poeciliidae</taxon>
        <taxon>Poeciliinae</taxon>
        <taxon>Poecilia</taxon>
    </lineage>
</organism>
<dbReference type="InterPro" id="IPR020864">
    <property type="entry name" value="MACPF"/>
</dbReference>
<dbReference type="PROSITE" id="PS51412">
    <property type="entry name" value="MACPF_2"/>
    <property type="match status" value="1"/>
</dbReference>
<keyword evidence="7" id="KW-1052">Target cell membrane</keyword>
<evidence type="ECO:0000256" key="7">
    <source>
        <dbReference type="ARBA" id="ARBA00022537"/>
    </source>
</evidence>
<keyword evidence="25" id="KW-1185">Reference proteome</keyword>
<evidence type="ECO:0000256" key="20">
    <source>
        <dbReference type="ARBA" id="ARBA00023298"/>
    </source>
</evidence>
<feature type="disulfide bond" evidence="21">
    <location>
        <begin position="126"/>
        <end position="138"/>
    </location>
</feature>
<dbReference type="GO" id="GO:0044218">
    <property type="term" value="C:other organism cell membrane"/>
    <property type="evidence" value="ECO:0007669"/>
    <property type="project" value="UniProtKB-KW"/>
</dbReference>
<keyword evidence="19" id="KW-0325">Glycoprotein</keyword>
<evidence type="ECO:0000256" key="17">
    <source>
        <dbReference type="ARBA" id="ARBA00023157"/>
    </source>
</evidence>
<comment type="caution">
    <text evidence="21">Lacks conserved residue(s) required for the propagation of feature annotation.</text>
</comment>
<dbReference type="GO" id="GO:0005576">
    <property type="term" value="C:extracellular region"/>
    <property type="evidence" value="ECO:0007669"/>
    <property type="project" value="UniProtKB-SubCell"/>
</dbReference>
<evidence type="ECO:0000256" key="15">
    <source>
        <dbReference type="ARBA" id="ARBA00023058"/>
    </source>
</evidence>
<reference evidence="24" key="3">
    <citation type="submission" date="2025-09" db="UniProtKB">
        <authorList>
            <consortium name="Ensembl"/>
        </authorList>
    </citation>
    <scope>IDENTIFICATION</scope>
</reference>
<dbReference type="Pfam" id="PF00057">
    <property type="entry name" value="Ldl_recept_a"/>
    <property type="match status" value="1"/>
</dbReference>
<evidence type="ECO:0000256" key="11">
    <source>
        <dbReference type="ARBA" id="ARBA00022737"/>
    </source>
</evidence>
<dbReference type="PROSITE" id="PS00279">
    <property type="entry name" value="MACPF_1"/>
    <property type="match status" value="1"/>
</dbReference>
<dbReference type="CDD" id="cd00112">
    <property type="entry name" value="LDLa"/>
    <property type="match status" value="1"/>
</dbReference>
<evidence type="ECO:0000256" key="19">
    <source>
        <dbReference type="ARBA" id="ARBA00023180"/>
    </source>
</evidence>